<feature type="compositionally biased region" description="Low complexity" evidence="1">
    <location>
        <begin position="502"/>
        <end position="511"/>
    </location>
</feature>
<gene>
    <name evidence="2" type="ORF">BOX37_26695</name>
</gene>
<feature type="compositionally biased region" description="Acidic residues" evidence="1">
    <location>
        <begin position="377"/>
        <end position="391"/>
    </location>
</feature>
<protein>
    <submittedName>
        <fullName evidence="2">Uncharacterized protein</fullName>
    </submittedName>
</protein>
<feature type="compositionally biased region" description="Low complexity" evidence="1">
    <location>
        <begin position="566"/>
        <end position="600"/>
    </location>
</feature>
<name>A0A1J0VXV9_9NOCA</name>
<feature type="compositionally biased region" description="Low complexity" evidence="1">
    <location>
        <begin position="474"/>
        <end position="484"/>
    </location>
</feature>
<feature type="region of interest" description="Disordered" evidence="1">
    <location>
        <begin position="546"/>
        <end position="623"/>
    </location>
</feature>
<evidence type="ECO:0000313" key="2">
    <source>
        <dbReference type="EMBL" id="APE36928.1"/>
    </source>
</evidence>
<dbReference type="Proteomes" id="UP000183810">
    <property type="component" value="Chromosome"/>
</dbReference>
<evidence type="ECO:0000256" key="1">
    <source>
        <dbReference type="SAM" id="MobiDB-lite"/>
    </source>
</evidence>
<dbReference type="AlphaFoldDB" id="A0A1J0VXV9"/>
<feature type="region of interest" description="Disordered" evidence="1">
    <location>
        <begin position="741"/>
        <end position="760"/>
    </location>
</feature>
<dbReference type="RefSeq" id="WP_071930113.1">
    <property type="nucleotide sequence ID" value="NZ_CP018082.1"/>
</dbReference>
<dbReference type="KEGG" id="nsl:BOX37_26695"/>
<proteinExistence type="predicted"/>
<feature type="compositionally biased region" description="Pro residues" evidence="1">
    <location>
        <begin position="485"/>
        <end position="501"/>
    </location>
</feature>
<sequence length="760" mass="77655">MGNWFVDALDGVGGDIAVGVAGAAGFAIGGPAGAALLGGAVGLGVSAARGNTGTDLWADAGIAAGSGLLGGSLGSLGMKVFTGGGWKAIGNSLVREGTSTAGKGIAQIPGVMVRGAMRPLAKESGRRGRQVLLRGGAGSFLGAGLSGLDLERLLNLAPQESGPVPVIDYTSKLIETGRLTVDSSYTAHVYGPDRSSANWPDGLELLSEGGEKKYEDFTESVYTSWEVFGRGARDDVPASSSVQQVSGATSAAIISYVASAQELESKYDDLIAADEALGLTKEQQSVLLEEVARISDASRAQLEGAVAGLRDFATANPMDVQQLSLLLSQGVIESATGPMEEDEFVTQLIDNHLVAITGIMDAATVELQTLATQVEELTADDPGTDDTDSGDAGDAGNTDADERGGPHGTPYPYPYPYPNQNQNQNQNQNGAGTQGGTFQPIDFGLDGTQDTVGTSGLTGNPRATQEDIGDERTVSPASPTTSTRPPTPSSTPTPAPTPVAAPTPISSTPSTNAGMGDISPLVSSLLNQNRNNPMAGIEQEPAYADRRPDVPGAVQTGPAAPPPSAQPAASQQQTAASGANTSATNTSATNTPAGTTSSAPRTSVSSTQPMLRPNTDKPPVYIFPDGRPQEVSPVVYAALDAAFDNAAGTDALAAYENTAVALTERNLGDPRDPYQLVTGDIAKFDQRTALVVAFGTESSETPEVIVDGQLQPFSAEIRDKQGDFGPFAGFFHPPGIDIVGTAPETAATDSAAPAETAVPA</sequence>
<evidence type="ECO:0000313" key="3">
    <source>
        <dbReference type="Proteomes" id="UP000183810"/>
    </source>
</evidence>
<dbReference type="EMBL" id="CP018082">
    <property type="protein sequence ID" value="APE36928.1"/>
    <property type="molecule type" value="Genomic_DNA"/>
</dbReference>
<accession>A0A1J0VXV9</accession>
<feature type="compositionally biased region" description="Low complexity" evidence="1">
    <location>
        <begin position="418"/>
        <end position="431"/>
    </location>
</feature>
<dbReference type="OrthoDB" id="4521241at2"/>
<keyword evidence="3" id="KW-1185">Reference proteome</keyword>
<feature type="region of interest" description="Disordered" evidence="1">
    <location>
        <begin position="377"/>
        <end position="520"/>
    </location>
</feature>
<reference evidence="2" key="1">
    <citation type="submission" date="2016-11" db="EMBL/GenBank/DDBJ databases">
        <authorList>
            <person name="Jaros S."/>
            <person name="Januszkiewicz K."/>
            <person name="Wedrychowicz H."/>
        </authorList>
    </citation>
    <scope>NUCLEOTIDE SEQUENCE [LARGE SCALE GENOMIC DNA]</scope>
    <source>
        <strain evidence="2">Y48</strain>
    </source>
</reference>
<feature type="compositionally biased region" description="Polar residues" evidence="1">
    <location>
        <begin position="448"/>
        <end position="463"/>
    </location>
</feature>
<organism evidence="2 3">
    <name type="scientific">Nocardia mangyaensis</name>
    <dbReference type="NCBI Taxonomy" id="2213200"/>
    <lineage>
        <taxon>Bacteria</taxon>
        <taxon>Bacillati</taxon>
        <taxon>Actinomycetota</taxon>
        <taxon>Actinomycetes</taxon>
        <taxon>Mycobacteriales</taxon>
        <taxon>Nocardiaceae</taxon>
        <taxon>Nocardia</taxon>
    </lineage>
</organism>